<organism evidence="17 18">
    <name type="scientific">Chelonobacter oris</name>
    <dbReference type="NCBI Taxonomy" id="505317"/>
    <lineage>
        <taxon>Bacteria</taxon>
        <taxon>Pseudomonadati</taxon>
        <taxon>Pseudomonadota</taxon>
        <taxon>Gammaproteobacteria</taxon>
        <taxon>Pasteurellales</taxon>
        <taxon>Pasteurellaceae</taxon>
        <taxon>Chelonobacter</taxon>
    </lineage>
</organism>
<keyword evidence="18" id="KW-1185">Reference proteome</keyword>
<proteinExistence type="inferred from homology"/>
<evidence type="ECO:0000313" key="17">
    <source>
        <dbReference type="EMBL" id="KGQ70563.1"/>
    </source>
</evidence>
<keyword evidence="11 15" id="KW-0448">Lipopolysaccharide biosynthesis</keyword>
<comment type="pathway">
    <text evidence="2 15">Bacterial outer membrane biogenesis; LPS core biosynthesis.</text>
</comment>
<evidence type="ECO:0000256" key="10">
    <source>
        <dbReference type="ARBA" id="ARBA00022840"/>
    </source>
</evidence>
<evidence type="ECO:0000256" key="8">
    <source>
        <dbReference type="ARBA" id="ARBA00022741"/>
    </source>
</evidence>
<dbReference type="InterPro" id="IPR022826">
    <property type="entry name" value="KDO_kinase"/>
</dbReference>
<accession>A0A0A3AMD3</accession>
<evidence type="ECO:0000256" key="15">
    <source>
        <dbReference type="HAMAP-Rule" id="MF_00521"/>
    </source>
</evidence>
<dbReference type="UniPathway" id="UPA00958"/>
<dbReference type="GO" id="GO:0004672">
    <property type="term" value="F:protein kinase activity"/>
    <property type="evidence" value="ECO:0007669"/>
    <property type="project" value="InterPro"/>
</dbReference>
<evidence type="ECO:0000256" key="2">
    <source>
        <dbReference type="ARBA" id="ARBA00004713"/>
    </source>
</evidence>
<dbReference type="AlphaFoldDB" id="A0A0A3AMD3"/>
<evidence type="ECO:0000256" key="5">
    <source>
        <dbReference type="ARBA" id="ARBA00022475"/>
    </source>
</evidence>
<keyword evidence="9 15" id="KW-0418">Kinase</keyword>
<evidence type="ECO:0000256" key="3">
    <source>
        <dbReference type="ARBA" id="ARBA00010327"/>
    </source>
</evidence>
<protein>
    <recommendedName>
        <fullName evidence="13 15">3-deoxy-D-manno-octulosonic acid kinase</fullName>
        <shortName evidence="15">Kdo kinase</shortName>
        <ecNumber evidence="4 15">2.7.1.166</ecNumber>
    </recommendedName>
</protein>
<dbReference type="EC" id="2.7.1.166" evidence="4 15"/>
<keyword evidence="6 15" id="KW-0997">Cell inner membrane</keyword>
<evidence type="ECO:0000256" key="13">
    <source>
        <dbReference type="ARBA" id="ARBA00029511"/>
    </source>
</evidence>
<feature type="domain" description="Protein kinase" evidence="16">
    <location>
        <begin position="31"/>
        <end position="239"/>
    </location>
</feature>
<keyword evidence="10 15" id="KW-0067">ATP-binding</keyword>
<dbReference type="OrthoDB" id="6854449at2"/>
<feature type="active site" evidence="15">
    <location>
        <position position="169"/>
    </location>
</feature>
<evidence type="ECO:0000256" key="9">
    <source>
        <dbReference type="ARBA" id="ARBA00022777"/>
    </source>
</evidence>
<reference evidence="17 18" key="1">
    <citation type="submission" date="2014-11" db="EMBL/GenBank/DDBJ databases">
        <title>Draft genome sequence of Chelonobacter oris 1662T, associated with respiratory disease in Hermann's Tortoises.</title>
        <authorList>
            <person name="Kudirkiene E."/>
            <person name="Hansen M.J."/>
            <person name="Bojesen A.M."/>
        </authorList>
    </citation>
    <scope>NUCLEOTIDE SEQUENCE [LARGE SCALE GENOMIC DNA]</scope>
    <source>
        <strain evidence="17 18">1662</strain>
    </source>
</reference>
<dbReference type="RefSeq" id="WP_034615363.1">
    <property type="nucleotide sequence ID" value="NZ_JSUM01000010.1"/>
</dbReference>
<evidence type="ECO:0000256" key="12">
    <source>
        <dbReference type="ARBA" id="ARBA00023136"/>
    </source>
</evidence>
<keyword evidence="12 15" id="KW-0472">Membrane</keyword>
<evidence type="ECO:0000313" key="18">
    <source>
        <dbReference type="Proteomes" id="UP000030380"/>
    </source>
</evidence>
<dbReference type="InterPro" id="IPR000719">
    <property type="entry name" value="Prot_kinase_dom"/>
</dbReference>
<dbReference type="Pfam" id="PF06293">
    <property type="entry name" value="Kdo"/>
    <property type="match status" value="1"/>
</dbReference>
<name>A0A0A3AMD3_9PAST</name>
<dbReference type="NCBIfam" id="NF002475">
    <property type="entry name" value="PRK01723.1"/>
    <property type="match status" value="1"/>
</dbReference>
<comment type="subcellular location">
    <subcellularLocation>
        <location evidence="1 15">Cell inner membrane</location>
        <topology evidence="1 15">Peripheral membrane protein</topology>
        <orientation evidence="1 15">Cytoplasmic side</orientation>
    </subcellularLocation>
</comment>
<dbReference type="Gene3D" id="1.10.510.10">
    <property type="entry name" value="Transferase(Phosphotransferase) domain 1"/>
    <property type="match status" value="1"/>
</dbReference>
<dbReference type="GO" id="GO:0005524">
    <property type="term" value="F:ATP binding"/>
    <property type="evidence" value="ECO:0007669"/>
    <property type="project" value="UniProtKB-UniRule"/>
</dbReference>
<evidence type="ECO:0000256" key="11">
    <source>
        <dbReference type="ARBA" id="ARBA00022985"/>
    </source>
</evidence>
<comment type="similarity">
    <text evidence="3 15">Belongs to the protein kinase superfamily. KdkA/RfaP family.</text>
</comment>
<dbReference type="HAMAP" id="MF_00521">
    <property type="entry name" value="KDO_kinase"/>
    <property type="match status" value="1"/>
</dbReference>
<dbReference type="SUPFAM" id="SSF56112">
    <property type="entry name" value="Protein kinase-like (PK-like)"/>
    <property type="match status" value="1"/>
</dbReference>
<comment type="catalytic activity">
    <reaction evidence="14 15">
        <text>an alpha-Kdo-(2-&gt;6)-lipid IVA + ATP = a 4-O-phospho-alpha-Kdo-(2-&gt;6)-lipid IVA + ADP + H(+)</text>
        <dbReference type="Rhea" id="RHEA:74271"/>
        <dbReference type="ChEBI" id="CHEBI:15378"/>
        <dbReference type="ChEBI" id="CHEBI:30616"/>
        <dbReference type="ChEBI" id="CHEBI:176428"/>
        <dbReference type="ChEBI" id="CHEBI:193140"/>
        <dbReference type="ChEBI" id="CHEBI:456216"/>
        <dbReference type="EC" id="2.7.1.166"/>
    </reaction>
</comment>
<dbReference type="EMBL" id="JSUM01000010">
    <property type="protein sequence ID" value="KGQ70563.1"/>
    <property type="molecule type" value="Genomic_DNA"/>
</dbReference>
<dbReference type="GO" id="GO:0005886">
    <property type="term" value="C:plasma membrane"/>
    <property type="evidence" value="ECO:0007669"/>
    <property type="project" value="UniProtKB-SubCell"/>
</dbReference>
<evidence type="ECO:0000256" key="14">
    <source>
        <dbReference type="ARBA" id="ARBA00034417"/>
    </source>
</evidence>
<gene>
    <name evidence="15" type="primary">kdkA</name>
    <name evidence="17" type="ORF">OA57_05930</name>
</gene>
<dbReference type="PROSITE" id="PS50011">
    <property type="entry name" value="PROTEIN_KINASE_DOM"/>
    <property type="match status" value="1"/>
</dbReference>
<sequence>MSQIQHGNRHFLLNVTTEIAPESLFDIRFWQQRQRVIGQAKGRGITWFLQADDLDIGKNLALRHYYRGGWSAKFNRDRYFDRTLKNSRSFAEFEILCRLHQAGLPVPQPIAAQTIKKIVGYQADILLERIENAQDLTALLQQQHLSDKQWRQIGGLIRKMHDLQVCHRDLNAHNILLQQQNGKAKFWLIDFDKCAFLSGEDWKQRNLQRLHRSFDKEVVRMGIQFSEQNWQQLLAGYSL</sequence>
<dbReference type="Proteomes" id="UP000030380">
    <property type="component" value="Unassembled WGS sequence"/>
</dbReference>
<dbReference type="GO" id="GO:0009244">
    <property type="term" value="P:lipopolysaccharide core region biosynthetic process"/>
    <property type="evidence" value="ECO:0007669"/>
    <property type="project" value="UniProtKB-UniRule"/>
</dbReference>
<keyword evidence="7 15" id="KW-0808">Transferase</keyword>
<evidence type="ECO:0000256" key="4">
    <source>
        <dbReference type="ARBA" id="ARBA00011988"/>
    </source>
</evidence>
<keyword evidence="5 15" id="KW-1003">Cell membrane</keyword>
<comment type="caution">
    <text evidence="17">The sequence shown here is derived from an EMBL/GenBank/DDBJ whole genome shotgun (WGS) entry which is preliminary data.</text>
</comment>
<dbReference type="STRING" id="505317.OA57_05930"/>
<evidence type="ECO:0000256" key="6">
    <source>
        <dbReference type="ARBA" id="ARBA00022519"/>
    </source>
</evidence>
<evidence type="ECO:0000256" key="1">
    <source>
        <dbReference type="ARBA" id="ARBA00004515"/>
    </source>
</evidence>
<keyword evidence="8 15" id="KW-0547">Nucleotide-binding</keyword>
<comment type="function">
    <text evidence="15">Catalyzes the ATP-dependent phosphorylation of the 3-deoxy-D-manno-octulosonic acid (Kdo) residue in Kdo-lipid IV(A) at the 4-OH position.</text>
</comment>
<evidence type="ECO:0000256" key="7">
    <source>
        <dbReference type="ARBA" id="ARBA00022679"/>
    </source>
</evidence>
<dbReference type="InterPro" id="IPR011009">
    <property type="entry name" value="Kinase-like_dom_sf"/>
</dbReference>
<evidence type="ECO:0000259" key="16">
    <source>
        <dbReference type="PROSITE" id="PS50011"/>
    </source>
</evidence>